<organism evidence="1 2">
    <name type="scientific">Melastoma candidum</name>
    <dbReference type="NCBI Taxonomy" id="119954"/>
    <lineage>
        <taxon>Eukaryota</taxon>
        <taxon>Viridiplantae</taxon>
        <taxon>Streptophyta</taxon>
        <taxon>Embryophyta</taxon>
        <taxon>Tracheophyta</taxon>
        <taxon>Spermatophyta</taxon>
        <taxon>Magnoliopsida</taxon>
        <taxon>eudicotyledons</taxon>
        <taxon>Gunneridae</taxon>
        <taxon>Pentapetalae</taxon>
        <taxon>rosids</taxon>
        <taxon>malvids</taxon>
        <taxon>Myrtales</taxon>
        <taxon>Melastomataceae</taxon>
        <taxon>Melastomatoideae</taxon>
        <taxon>Melastomateae</taxon>
        <taxon>Melastoma</taxon>
    </lineage>
</organism>
<keyword evidence="2" id="KW-1185">Reference proteome</keyword>
<evidence type="ECO:0000313" key="1">
    <source>
        <dbReference type="EMBL" id="KAI4319545.1"/>
    </source>
</evidence>
<proteinExistence type="predicted"/>
<sequence length="417" mass="45678">MEEVQVPPFFLCPISLEMMRDPVTISTGITYDRDSIETWLFSTNNATCPVTKLPVPTDSEDLITPNHTLRRLIQSWCTLNASKGVERIPTPKPPVSRPYVQKLLSDALSPGIPNQCLKRLRSIATSRNGAAKRCVESAGAVSFLASLVNSECSTSAFEEPGEVLGTKALADDALCILHNLQLTDAGLRQLVRSGQFVDSLVHVMQRASYDARAYAVLLLKSMFQVAEPMEMIALRAGFFHEIIQVLHDGVSLQATKAALKLLIHVCPWGRNRVKAVEAGAVSALVEMLLESPEKRICELVLMLLEMSCQCAEGRAELLRHSAGMAVVSKKILRVSQTASEQAVRILLLLARFSATPAVIQDMLEIGVVMKLCLVLQVESGKKAKEKAIEILRLHGRAWRKSPCIPANLATSIPPSPR</sequence>
<dbReference type="EMBL" id="CM042889">
    <property type="protein sequence ID" value="KAI4319545.1"/>
    <property type="molecule type" value="Genomic_DNA"/>
</dbReference>
<gene>
    <name evidence="1" type="ORF">MLD38_033131</name>
</gene>
<name>A0ACB9M723_9MYRT</name>
<accession>A0ACB9M723</accession>
<comment type="caution">
    <text evidence="1">The sequence shown here is derived from an EMBL/GenBank/DDBJ whole genome shotgun (WGS) entry which is preliminary data.</text>
</comment>
<dbReference type="Proteomes" id="UP001057402">
    <property type="component" value="Chromosome 10"/>
</dbReference>
<reference evidence="2" key="1">
    <citation type="journal article" date="2023" name="Front. Plant Sci.">
        <title>Chromosomal-level genome assembly of Melastoma candidum provides insights into trichome evolution.</title>
        <authorList>
            <person name="Zhong Y."/>
            <person name="Wu W."/>
            <person name="Sun C."/>
            <person name="Zou P."/>
            <person name="Liu Y."/>
            <person name="Dai S."/>
            <person name="Zhou R."/>
        </authorList>
    </citation>
    <scope>NUCLEOTIDE SEQUENCE [LARGE SCALE GENOMIC DNA]</scope>
</reference>
<protein>
    <submittedName>
        <fullName evidence="1">Uncharacterized protein</fullName>
    </submittedName>
</protein>
<evidence type="ECO:0000313" key="2">
    <source>
        <dbReference type="Proteomes" id="UP001057402"/>
    </source>
</evidence>